<dbReference type="GeneID" id="90967528"/>
<proteinExistence type="predicted"/>
<feature type="compositionally biased region" description="Basic and acidic residues" evidence="1">
    <location>
        <begin position="68"/>
        <end position="83"/>
    </location>
</feature>
<sequence length="95" mass="10552">MTASGLHTQPTSHTFNTGTPRLQNRRLAHIRPSSYRFGHLRFWAAHLKPYLAFVDTRPSHAPSSGTPRADDGQDGKEPLEVRHGATSLRVGVVRI</sequence>
<dbReference type="RefSeq" id="XP_065986098.1">
    <property type="nucleotide sequence ID" value="XM_066129961.1"/>
</dbReference>
<reference evidence="2 3" key="1">
    <citation type="submission" date="2020-07" db="EMBL/GenBank/DDBJ databases">
        <title>Telomere length de novo assembly of all 7 chromosomes of the fungus, Metarhizium brunneum, using a novel assembly pipeline.</title>
        <authorList>
            <person name="Saud z."/>
            <person name="Kortsinoglou A."/>
            <person name="Kouvelis V.N."/>
            <person name="Butt T.M."/>
        </authorList>
    </citation>
    <scope>NUCLEOTIDE SEQUENCE [LARGE SCALE GENOMIC DNA]</scope>
    <source>
        <strain evidence="2 3">4556</strain>
    </source>
</reference>
<protein>
    <submittedName>
        <fullName evidence="2">Uncharacterized protein</fullName>
    </submittedName>
</protein>
<dbReference type="EMBL" id="CP058932">
    <property type="protein sequence ID" value="QLI66162.1"/>
    <property type="molecule type" value="Genomic_DNA"/>
</dbReference>
<dbReference type="KEGG" id="mbrn:90967528"/>
<keyword evidence="3" id="KW-1185">Reference proteome</keyword>
<feature type="compositionally biased region" description="Polar residues" evidence="1">
    <location>
        <begin position="1"/>
        <end position="22"/>
    </location>
</feature>
<dbReference type="Proteomes" id="UP000510686">
    <property type="component" value="Chromosome 1"/>
</dbReference>
<dbReference type="AlphaFoldDB" id="A0A7D5YQX6"/>
<organism evidence="2 3">
    <name type="scientific">Metarhizium brunneum</name>
    <dbReference type="NCBI Taxonomy" id="500148"/>
    <lineage>
        <taxon>Eukaryota</taxon>
        <taxon>Fungi</taxon>
        <taxon>Dikarya</taxon>
        <taxon>Ascomycota</taxon>
        <taxon>Pezizomycotina</taxon>
        <taxon>Sordariomycetes</taxon>
        <taxon>Hypocreomycetidae</taxon>
        <taxon>Hypocreales</taxon>
        <taxon>Clavicipitaceae</taxon>
        <taxon>Metarhizium</taxon>
    </lineage>
</organism>
<evidence type="ECO:0000256" key="1">
    <source>
        <dbReference type="SAM" id="MobiDB-lite"/>
    </source>
</evidence>
<evidence type="ECO:0000313" key="3">
    <source>
        <dbReference type="Proteomes" id="UP000510686"/>
    </source>
</evidence>
<feature type="region of interest" description="Disordered" evidence="1">
    <location>
        <begin position="1"/>
        <end position="24"/>
    </location>
</feature>
<gene>
    <name evidence="2" type="ORF">G6M90_00g026070</name>
</gene>
<name>A0A7D5YQX6_9HYPO</name>
<accession>A0A7D5YQX6</accession>
<feature type="region of interest" description="Disordered" evidence="1">
    <location>
        <begin position="56"/>
        <end position="84"/>
    </location>
</feature>
<evidence type="ECO:0000313" key="2">
    <source>
        <dbReference type="EMBL" id="QLI66162.1"/>
    </source>
</evidence>